<accession>A0A5D9C8C3</accession>
<gene>
    <name evidence="3" type="ORF">FYJ91_08350</name>
</gene>
<sequence length="200" mass="22423">MKIEAVIEDFIRTWEGGLSVDPDDTGNWFYEKGQKPVLVGSQYGVTGAALAAHRGVTRITPADMQALRIEEAVAIGVRAYYDKPDFDLLPWNQVTASLVDMGWGAGPGQAAKLLQRMVGASPDGQIGQRTAAAYHQFLREHPIEEAADLWAEQRYAFYDRIIATRPTNAKYRRGWRRRTDGFLPGTSWWAKWPEALREAA</sequence>
<dbReference type="InterPro" id="IPR018537">
    <property type="entry name" value="Peptidoglycan-bd_3"/>
</dbReference>
<feature type="domain" description="TtsA-like Glycoside hydrolase family 108" evidence="1">
    <location>
        <begin position="10"/>
        <end position="106"/>
    </location>
</feature>
<evidence type="ECO:0000313" key="3">
    <source>
        <dbReference type="EMBL" id="TZG27586.1"/>
    </source>
</evidence>
<evidence type="ECO:0000259" key="1">
    <source>
        <dbReference type="Pfam" id="PF05838"/>
    </source>
</evidence>
<dbReference type="EMBL" id="VTOU01000002">
    <property type="protein sequence ID" value="TZG27586.1"/>
    <property type="molecule type" value="Genomic_DNA"/>
</dbReference>
<organism evidence="3 4">
    <name type="scientific">Sphingomonas montanisoli</name>
    <dbReference type="NCBI Taxonomy" id="2606412"/>
    <lineage>
        <taxon>Bacteria</taxon>
        <taxon>Pseudomonadati</taxon>
        <taxon>Pseudomonadota</taxon>
        <taxon>Alphaproteobacteria</taxon>
        <taxon>Sphingomonadales</taxon>
        <taxon>Sphingomonadaceae</taxon>
        <taxon>Sphingomonas</taxon>
    </lineage>
</organism>
<evidence type="ECO:0000313" key="4">
    <source>
        <dbReference type="Proteomes" id="UP000322077"/>
    </source>
</evidence>
<name>A0A5D9C8C3_9SPHN</name>
<feature type="domain" description="Peptidoglycan binding" evidence="2">
    <location>
        <begin position="110"/>
        <end position="178"/>
    </location>
</feature>
<proteinExistence type="predicted"/>
<dbReference type="InterPro" id="IPR008565">
    <property type="entry name" value="TtsA-like_GH18_dom"/>
</dbReference>
<dbReference type="Pfam" id="PF05838">
    <property type="entry name" value="Glyco_hydro_108"/>
    <property type="match status" value="1"/>
</dbReference>
<dbReference type="Pfam" id="PF09374">
    <property type="entry name" value="PG_binding_3"/>
    <property type="match status" value="1"/>
</dbReference>
<dbReference type="AlphaFoldDB" id="A0A5D9C8C3"/>
<evidence type="ECO:0000259" key="2">
    <source>
        <dbReference type="Pfam" id="PF09374"/>
    </source>
</evidence>
<protein>
    <submittedName>
        <fullName evidence="3">Uncharacterized protein</fullName>
    </submittedName>
</protein>
<dbReference type="Proteomes" id="UP000322077">
    <property type="component" value="Unassembled WGS sequence"/>
</dbReference>
<reference evidence="3 4" key="1">
    <citation type="submission" date="2019-08" db="EMBL/GenBank/DDBJ databases">
        <authorList>
            <person name="Wang G."/>
            <person name="Xu Z."/>
        </authorList>
    </citation>
    <scope>NUCLEOTIDE SEQUENCE [LARGE SCALE GENOMIC DNA]</scope>
    <source>
        <strain evidence="3 4">ZX</strain>
    </source>
</reference>
<dbReference type="InterPro" id="IPR023346">
    <property type="entry name" value="Lysozyme-like_dom_sf"/>
</dbReference>
<comment type="caution">
    <text evidence="3">The sequence shown here is derived from an EMBL/GenBank/DDBJ whole genome shotgun (WGS) entry which is preliminary data.</text>
</comment>
<dbReference type="RefSeq" id="WP_149521799.1">
    <property type="nucleotide sequence ID" value="NZ_VTOU01000002.1"/>
</dbReference>
<dbReference type="Gene3D" id="1.20.141.10">
    <property type="entry name" value="Chitosanase, subunit A, domain 1"/>
    <property type="match status" value="1"/>
</dbReference>
<dbReference type="SUPFAM" id="SSF53955">
    <property type="entry name" value="Lysozyme-like"/>
    <property type="match status" value="1"/>
</dbReference>
<keyword evidence="4" id="KW-1185">Reference proteome</keyword>